<feature type="compositionally biased region" description="Polar residues" evidence="1">
    <location>
        <begin position="250"/>
        <end position="259"/>
    </location>
</feature>
<dbReference type="EMBL" id="AMWN01000011">
    <property type="protein sequence ID" value="EXJ78426.1"/>
    <property type="molecule type" value="Genomic_DNA"/>
</dbReference>
<proteinExistence type="predicted"/>
<feature type="compositionally biased region" description="Basic and acidic residues" evidence="1">
    <location>
        <begin position="439"/>
        <end position="448"/>
    </location>
</feature>
<feature type="compositionally biased region" description="Basic and acidic residues" evidence="1">
    <location>
        <begin position="261"/>
        <end position="270"/>
    </location>
</feature>
<feature type="region of interest" description="Disordered" evidence="1">
    <location>
        <begin position="300"/>
        <end position="319"/>
    </location>
</feature>
<feature type="compositionally biased region" description="Basic and acidic residues" evidence="1">
    <location>
        <begin position="11"/>
        <end position="27"/>
    </location>
</feature>
<sequence>MRMTRAALRAQAHDDSDLHPTNIHEDIDANASQNNDDDSEESGGDLDLHPARRALKDITYENNANSEDLEDPEKHTSADPTAQDGNSDVNDGVVDEQTVPAPAKKTRNKRKGKQSRKVKDKLDEDSSINHEGDEEIEETSPTAMEETQPGDTNVSAEATTHGKEDLAEIGTSQVVTEEINSTKSSVSSETLDIPESFEQPPQATPGVTESHHTTSSEVVDGPVTMDTEVNNHLACCEEAVDATKAEESEGLQTSISTPENIRCDPPKTPKFDPSVHALNEDVATPAADTAEDSFVDKIKSRSPTKMQSHSELNHSESFVEGMMTRTPRIEDSVEAIDALEDAIEKVSEDLPVLDGLQIESPVKSKKNMPARVSAQPTAPVPSTLEKTRRSPAKKPLQPTKTAPANKPAGQPKSTLARAPAPAPKPATKTSVVTKQPKKPIIDGHKPRESTASTLPSLSFSNSPSKALPNTSQKRVPSARLSTARPAFVPTKSAKPPTKSTFSLPGEAISAKLKAQREERLKREEEAEKERKQFKARPVPTKTSRPSVLPRENKASQARMSLYATGVNKENIAPKRASAPVPTDTKVRPLSIGAKPSSDQTRANSSVRRATNVMEKPRLSTTTKPRVSSLQLTAGQKSTVTKDDVVHQKAKGREVFSRNKAEMERLEKERREKEEATRRARAEAAERGRQASREWAEKQKKKMALQAGVTSGTANGSGKVDAPSRPESAAVVA</sequence>
<evidence type="ECO:0000256" key="1">
    <source>
        <dbReference type="SAM" id="MobiDB-lite"/>
    </source>
</evidence>
<feature type="region of interest" description="Disordered" evidence="1">
    <location>
        <begin position="360"/>
        <end position="732"/>
    </location>
</feature>
<keyword evidence="3" id="KW-1185">Reference proteome</keyword>
<feature type="compositionally biased region" description="Polar residues" evidence="1">
    <location>
        <begin position="618"/>
        <end position="638"/>
    </location>
</feature>
<evidence type="ECO:0000313" key="3">
    <source>
        <dbReference type="Proteomes" id="UP000019484"/>
    </source>
</evidence>
<feature type="compositionally biased region" description="Polar residues" evidence="1">
    <location>
        <begin position="301"/>
        <end position="310"/>
    </location>
</feature>
<dbReference type="Proteomes" id="UP000019484">
    <property type="component" value="Unassembled WGS sequence"/>
</dbReference>
<feature type="compositionally biased region" description="Basic and acidic residues" evidence="1">
    <location>
        <begin position="46"/>
        <end position="59"/>
    </location>
</feature>
<feature type="compositionally biased region" description="Basic residues" evidence="1">
    <location>
        <begin position="104"/>
        <end position="119"/>
    </location>
</feature>
<organism evidence="2 3">
    <name type="scientific">Capronia coronata CBS 617.96</name>
    <dbReference type="NCBI Taxonomy" id="1182541"/>
    <lineage>
        <taxon>Eukaryota</taxon>
        <taxon>Fungi</taxon>
        <taxon>Dikarya</taxon>
        <taxon>Ascomycota</taxon>
        <taxon>Pezizomycotina</taxon>
        <taxon>Eurotiomycetes</taxon>
        <taxon>Chaetothyriomycetidae</taxon>
        <taxon>Chaetothyriales</taxon>
        <taxon>Herpotrichiellaceae</taxon>
        <taxon>Capronia</taxon>
    </lineage>
</organism>
<dbReference type="AlphaFoldDB" id="W9XNA6"/>
<feature type="compositionally biased region" description="Basic and acidic residues" evidence="1">
    <location>
        <begin position="120"/>
        <end position="131"/>
    </location>
</feature>
<comment type="caution">
    <text evidence="2">The sequence shown here is derived from an EMBL/GenBank/DDBJ whole genome shotgun (WGS) entry which is preliminary data.</text>
</comment>
<reference evidence="2 3" key="1">
    <citation type="submission" date="2013-03" db="EMBL/GenBank/DDBJ databases">
        <title>The Genome Sequence of Capronia coronata CBS 617.96.</title>
        <authorList>
            <consortium name="The Broad Institute Genomics Platform"/>
            <person name="Cuomo C."/>
            <person name="de Hoog S."/>
            <person name="Gorbushina A."/>
            <person name="Walker B."/>
            <person name="Young S.K."/>
            <person name="Zeng Q."/>
            <person name="Gargeya S."/>
            <person name="Fitzgerald M."/>
            <person name="Haas B."/>
            <person name="Abouelleil A."/>
            <person name="Allen A.W."/>
            <person name="Alvarado L."/>
            <person name="Arachchi H.M."/>
            <person name="Berlin A.M."/>
            <person name="Chapman S.B."/>
            <person name="Gainer-Dewar J."/>
            <person name="Goldberg J."/>
            <person name="Griggs A."/>
            <person name="Gujja S."/>
            <person name="Hansen M."/>
            <person name="Howarth C."/>
            <person name="Imamovic A."/>
            <person name="Ireland A."/>
            <person name="Larimer J."/>
            <person name="McCowan C."/>
            <person name="Murphy C."/>
            <person name="Pearson M."/>
            <person name="Poon T.W."/>
            <person name="Priest M."/>
            <person name="Roberts A."/>
            <person name="Saif S."/>
            <person name="Shea T."/>
            <person name="Sisk P."/>
            <person name="Sykes S."/>
            <person name="Wortman J."/>
            <person name="Nusbaum C."/>
            <person name="Birren B."/>
        </authorList>
    </citation>
    <scope>NUCLEOTIDE SEQUENCE [LARGE SCALE GENOMIC DNA]</scope>
    <source>
        <strain evidence="2 3">CBS 617.96</strain>
    </source>
</reference>
<feature type="compositionally biased region" description="Basic and acidic residues" evidence="1">
    <location>
        <begin position="639"/>
        <end position="697"/>
    </location>
</feature>
<dbReference type="HOGENOM" id="CLU_022721_0_0_1"/>
<dbReference type="RefSeq" id="XP_007727874.1">
    <property type="nucleotide sequence ID" value="XM_007729684.1"/>
</dbReference>
<feature type="compositionally biased region" description="Basic and acidic residues" evidence="1">
    <location>
        <begin position="514"/>
        <end position="532"/>
    </location>
</feature>
<feature type="compositionally biased region" description="Polar residues" evidence="1">
    <location>
        <begin position="596"/>
        <end position="608"/>
    </location>
</feature>
<evidence type="ECO:0008006" key="4">
    <source>
        <dbReference type="Google" id="ProtNLM"/>
    </source>
</evidence>
<dbReference type="OrthoDB" id="3946796at2759"/>
<gene>
    <name evidence="2" type="ORF">A1O1_08826</name>
</gene>
<evidence type="ECO:0000313" key="2">
    <source>
        <dbReference type="EMBL" id="EXJ78426.1"/>
    </source>
</evidence>
<feature type="compositionally biased region" description="Polar residues" evidence="1">
    <location>
        <begin position="449"/>
        <end position="474"/>
    </location>
</feature>
<dbReference type="STRING" id="1182541.W9XNA6"/>
<accession>W9XNA6</accession>
<feature type="region of interest" description="Disordered" evidence="1">
    <location>
        <begin position="244"/>
        <end position="273"/>
    </location>
</feature>
<feature type="compositionally biased region" description="Acidic residues" evidence="1">
    <location>
        <begin position="35"/>
        <end position="44"/>
    </location>
</feature>
<name>W9XNA6_9EURO</name>
<dbReference type="GeneID" id="19163673"/>
<dbReference type="eggNOG" id="ENOG502SPY3">
    <property type="taxonomic scope" value="Eukaryota"/>
</dbReference>
<feature type="compositionally biased region" description="Polar residues" evidence="1">
    <location>
        <begin position="199"/>
        <end position="208"/>
    </location>
</feature>
<feature type="compositionally biased region" description="Polar residues" evidence="1">
    <location>
        <begin position="149"/>
        <end position="158"/>
    </location>
</feature>
<feature type="region of interest" description="Disordered" evidence="1">
    <location>
        <begin position="1"/>
        <end position="221"/>
    </location>
</feature>
<feature type="compositionally biased region" description="Polar residues" evidence="1">
    <location>
        <begin position="170"/>
        <end position="190"/>
    </location>
</feature>
<protein>
    <recommendedName>
        <fullName evidence="4">Carboxylesterase family protein</fullName>
    </recommendedName>
</protein>